<protein>
    <submittedName>
        <fullName evidence="1">Uncharacterized protein</fullName>
    </submittedName>
</protein>
<accession>A0ABP6YAM4</accession>
<evidence type="ECO:0000313" key="2">
    <source>
        <dbReference type="Proteomes" id="UP001500954"/>
    </source>
</evidence>
<name>A0ABP6YAM4_9FLAO</name>
<reference evidence="2" key="1">
    <citation type="journal article" date="2019" name="Int. J. Syst. Evol. Microbiol.">
        <title>The Global Catalogue of Microorganisms (GCM) 10K type strain sequencing project: providing services to taxonomists for standard genome sequencing and annotation.</title>
        <authorList>
            <consortium name="The Broad Institute Genomics Platform"/>
            <consortium name="The Broad Institute Genome Sequencing Center for Infectious Disease"/>
            <person name="Wu L."/>
            <person name="Ma J."/>
        </authorList>
    </citation>
    <scope>NUCLEOTIDE SEQUENCE [LARGE SCALE GENOMIC DNA]</scope>
    <source>
        <strain evidence="2">JCM 17111</strain>
    </source>
</reference>
<organism evidence="1 2">
    <name type="scientific">Snuella lapsa</name>
    <dbReference type="NCBI Taxonomy" id="870481"/>
    <lineage>
        <taxon>Bacteria</taxon>
        <taxon>Pseudomonadati</taxon>
        <taxon>Bacteroidota</taxon>
        <taxon>Flavobacteriia</taxon>
        <taxon>Flavobacteriales</taxon>
        <taxon>Flavobacteriaceae</taxon>
        <taxon>Snuella</taxon>
    </lineage>
</organism>
<comment type="caution">
    <text evidence="1">The sequence shown here is derived from an EMBL/GenBank/DDBJ whole genome shotgun (WGS) entry which is preliminary data.</text>
</comment>
<gene>
    <name evidence="1" type="ORF">GCM10022395_30680</name>
</gene>
<sequence length="250" mass="29905">MPNYNKITQVKSKRADSNVRYFFDESGKYSHFSTGKYYFEEYSSIDSLVVDYLNFNVTRISFKFNPNNIIIYFHDNDMEYIEQKKVLNFNSEKIIKTVETYGRISKNDNFVGGITRVLNHDNNGNLIDIKHFEDTGEFYPDFILEHIADTSNFTFFEHNFPNLAISRMAINTISSELFIILYNKGYRFSKKGVKSYDEYYPKINSKYSGRFELQYMYPTEVNYIEYNFNHENQTEWHDDMFDTFIEFEAL</sequence>
<dbReference type="EMBL" id="BAABCY010000082">
    <property type="protein sequence ID" value="GAA3579984.1"/>
    <property type="molecule type" value="Genomic_DNA"/>
</dbReference>
<dbReference type="Proteomes" id="UP001500954">
    <property type="component" value="Unassembled WGS sequence"/>
</dbReference>
<evidence type="ECO:0000313" key="1">
    <source>
        <dbReference type="EMBL" id="GAA3579984.1"/>
    </source>
</evidence>
<keyword evidence="2" id="KW-1185">Reference proteome</keyword>
<proteinExistence type="predicted"/>